<dbReference type="InterPro" id="IPR013159">
    <property type="entry name" value="DnaA_C"/>
</dbReference>
<evidence type="ECO:0000259" key="10">
    <source>
        <dbReference type="SMART" id="SM00760"/>
    </source>
</evidence>
<dbReference type="AlphaFoldDB" id="T2G9Z9"/>
<comment type="similarity">
    <text evidence="8">Belongs to the DnaA family.</text>
</comment>
<protein>
    <recommendedName>
        <fullName evidence="7">Chromosomal replication initiator protein DnaA</fullName>
    </recommendedName>
</protein>
<dbReference type="PRINTS" id="PR00051">
    <property type="entry name" value="DNAA"/>
</dbReference>
<dbReference type="SUPFAM" id="SSF48295">
    <property type="entry name" value="TrpR-like"/>
    <property type="match status" value="1"/>
</dbReference>
<evidence type="ECO:0000256" key="2">
    <source>
        <dbReference type="ARBA" id="ARBA00022705"/>
    </source>
</evidence>
<name>T2G9Z9_MEGG1</name>
<dbReference type="Gene3D" id="3.40.50.300">
    <property type="entry name" value="P-loop containing nucleotide triphosphate hydrolases"/>
    <property type="match status" value="1"/>
</dbReference>
<comment type="function">
    <text evidence="7">Plays an essential role in the initiation and regulation of chromosomal replication. ATP-DnaA binds to the origin of replication (oriC) to initiate formation of the DNA replication initiation complex once per cell cycle. Binds the DnaA box (a 9 base pair repeat at the origin) and separates the double-stranded (ds)DNA. Forms a right-handed helical filament on oriC DNA; dsDNA binds to the exterior of the filament while single-stranded (ss)DNA is stabiized in the filament's interior. The ATP-DnaA-oriC complex binds and stabilizes one strand of the AT-rich DNA unwinding element (DUE), permitting loading of DNA polymerase. After initiation quickly degrades to an ADP-DnaA complex that is not apt for DNA replication. Binds acidic phospholipids.</text>
</comment>
<keyword evidence="3 7" id="KW-0547">Nucleotide-binding</keyword>
<dbReference type="PATRIC" id="fig|1121448.10.peg.1138"/>
<dbReference type="GO" id="GO:0006270">
    <property type="term" value="P:DNA replication initiation"/>
    <property type="evidence" value="ECO:0007669"/>
    <property type="project" value="InterPro"/>
</dbReference>
<dbReference type="SMART" id="SM00760">
    <property type="entry name" value="Bac_DnaA_C"/>
    <property type="match status" value="1"/>
</dbReference>
<dbReference type="InterPro" id="IPR010921">
    <property type="entry name" value="Trp_repressor/repl_initiator"/>
</dbReference>
<evidence type="ECO:0000256" key="1">
    <source>
        <dbReference type="ARBA" id="ARBA00022490"/>
    </source>
</evidence>
<evidence type="ECO:0000256" key="3">
    <source>
        <dbReference type="ARBA" id="ARBA00022741"/>
    </source>
</evidence>
<dbReference type="STRING" id="1121448.DGI_1139"/>
<dbReference type="EMBL" id="CP006585">
    <property type="protein sequence ID" value="AGW13004.1"/>
    <property type="molecule type" value="Genomic_DNA"/>
</dbReference>
<evidence type="ECO:0000313" key="11">
    <source>
        <dbReference type="EMBL" id="AGW13004.1"/>
    </source>
</evidence>
<dbReference type="GO" id="GO:0006275">
    <property type="term" value="P:regulation of DNA replication"/>
    <property type="evidence" value="ECO:0007669"/>
    <property type="project" value="InterPro"/>
</dbReference>
<dbReference type="eggNOG" id="COG0593">
    <property type="taxonomic scope" value="Bacteria"/>
</dbReference>
<keyword evidence="2 7" id="KW-0235">DNA replication</keyword>
<dbReference type="SMART" id="SM00382">
    <property type="entry name" value="AAA"/>
    <property type="match status" value="1"/>
</dbReference>
<dbReference type="InterPro" id="IPR027417">
    <property type="entry name" value="P-loop_NTPase"/>
</dbReference>
<sequence>MAPLFVCAIQLHCATARARRFWQALRAAFRCVRVGNTTQTGRTVVKSSLRQHLSQRCPEHELRQWFDPLRIAAEEDEKRLMVTFPHGFFADWFRTTVQDFFEAAISQFLEPGYTVEYTIGNATATGPQVSAASPSPTRMDFPFGREFTFETFISNKKNYFPVASAKSVAKNQDAAYNPFCICGDSGSGKTHLMRAIANEVSKTCDKEQIFFGATEDVASLVATARREGGQPRQVLQPYRYLFVDDFHRVRDNFTLQEEFIQIFDAFHNSRRQMVFSCPEKVTASDYLLPALKSRLEWGLVVLLARQDVDIRARYIQRMCDAKKVRLTKEQMLTLAQRFEDFRYLQGIMLKLFAFRELVHRDMQDEDFTRILEYTENRPEGRLSAEEIQTRVAEHFGLTVRDLVSDRRQHPVVFARQVAMYLCRELAGISYPGLGRLFGGKDHSTAMYAVRKVAKLQKENKDVRAMITQLKKKCS</sequence>
<evidence type="ECO:0000256" key="4">
    <source>
        <dbReference type="ARBA" id="ARBA00022840"/>
    </source>
</evidence>
<dbReference type="GO" id="GO:0003688">
    <property type="term" value="F:DNA replication origin binding"/>
    <property type="evidence" value="ECO:0007669"/>
    <property type="project" value="TreeGrafter"/>
</dbReference>
<evidence type="ECO:0000313" key="12">
    <source>
        <dbReference type="Proteomes" id="UP000016587"/>
    </source>
</evidence>
<organism evidence="11 12">
    <name type="scientific">Megalodesulfovibrio gigas (strain ATCC 19364 / DSM 1382 / NCIMB 9332 / VKM B-1759)</name>
    <name type="common">Desulfovibrio gigas</name>
    <dbReference type="NCBI Taxonomy" id="1121448"/>
    <lineage>
        <taxon>Bacteria</taxon>
        <taxon>Pseudomonadati</taxon>
        <taxon>Thermodesulfobacteriota</taxon>
        <taxon>Desulfovibrionia</taxon>
        <taxon>Desulfovibrionales</taxon>
        <taxon>Desulfovibrionaceae</taxon>
        <taxon>Megalodesulfovibrio</taxon>
    </lineage>
</organism>
<dbReference type="KEGG" id="dgg:DGI_1139"/>
<dbReference type="Gene3D" id="3.30.300.180">
    <property type="match status" value="1"/>
</dbReference>
<evidence type="ECO:0000256" key="7">
    <source>
        <dbReference type="RuleBase" id="RU000577"/>
    </source>
</evidence>
<reference evidence="11 12" key="1">
    <citation type="journal article" date="2013" name="J. Bacteriol.">
        <title>Roles of HynAB and Ech, the only two hydrogenases found in the model sulfate reducer Desulfovibrio gigas.</title>
        <authorList>
            <person name="Morais-Silva F.O."/>
            <person name="Santos C.I."/>
            <person name="Rodrigues R."/>
            <person name="Pereira I.A."/>
            <person name="Rodrigues-Pousada C."/>
        </authorList>
    </citation>
    <scope>NUCLEOTIDE SEQUENCE [LARGE SCALE GENOMIC DNA]</scope>
    <source>
        <strain evidence="12">ATCC 19364 / DSM 1382 / NCIMB 9332 / VKM B-1759</strain>
    </source>
</reference>
<proteinExistence type="inferred from homology"/>
<dbReference type="GO" id="GO:0008289">
    <property type="term" value="F:lipid binding"/>
    <property type="evidence" value="ECO:0007669"/>
    <property type="project" value="UniProtKB-KW"/>
</dbReference>
<reference evidence="12" key="2">
    <citation type="submission" date="2013-07" db="EMBL/GenBank/DDBJ databases">
        <authorList>
            <person name="Morais-Silva F.O."/>
            <person name="Rezende A.M."/>
            <person name="Pimentel C."/>
            <person name="Resende D.M."/>
            <person name="Santos C.I."/>
            <person name="Clemente C."/>
            <person name="de Oliveira L.M."/>
            <person name="da Silva S.M."/>
            <person name="Costa D.A."/>
            <person name="Varela-Raposo A."/>
            <person name="Horacio E.C.A."/>
            <person name="Matos M."/>
            <person name="Flores O."/>
            <person name="Ruiz J.C."/>
            <person name="Rodrigues-Pousada C."/>
        </authorList>
    </citation>
    <scope>NUCLEOTIDE SEQUENCE [LARGE SCALE GENOMIC DNA]</scope>
    <source>
        <strain evidence="12">ATCC 19364 / DSM 1382 / NCIMB 9332 / VKM B-1759</strain>
    </source>
</reference>
<dbReference type="CDD" id="cd00009">
    <property type="entry name" value="AAA"/>
    <property type="match status" value="1"/>
</dbReference>
<dbReference type="CDD" id="cd06571">
    <property type="entry name" value="Bac_DnaA_C"/>
    <property type="match status" value="1"/>
</dbReference>
<keyword evidence="12" id="KW-1185">Reference proteome</keyword>
<dbReference type="Gene3D" id="1.10.1750.10">
    <property type="match status" value="1"/>
</dbReference>
<dbReference type="InterPro" id="IPR020591">
    <property type="entry name" value="Chromosome_initiator_DnaA-like"/>
</dbReference>
<dbReference type="InterPro" id="IPR038454">
    <property type="entry name" value="DnaA_N_sf"/>
</dbReference>
<dbReference type="Pfam" id="PF08299">
    <property type="entry name" value="Bac_DnaA_C"/>
    <property type="match status" value="1"/>
</dbReference>
<accession>T2G9Z9</accession>
<evidence type="ECO:0000259" key="9">
    <source>
        <dbReference type="SMART" id="SM00382"/>
    </source>
</evidence>
<evidence type="ECO:0000256" key="6">
    <source>
        <dbReference type="ARBA" id="ARBA00023125"/>
    </source>
</evidence>
<dbReference type="Proteomes" id="UP000016587">
    <property type="component" value="Chromosome"/>
</dbReference>
<dbReference type="InterPro" id="IPR003593">
    <property type="entry name" value="AAA+_ATPase"/>
</dbReference>
<keyword evidence="5" id="KW-0446">Lipid-binding</keyword>
<keyword evidence="6 7" id="KW-0238">DNA-binding</keyword>
<keyword evidence="4 7" id="KW-0067">ATP-binding</keyword>
<dbReference type="Pfam" id="PF00308">
    <property type="entry name" value="Bac_DnaA"/>
    <property type="match status" value="1"/>
</dbReference>
<gene>
    <name evidence="11" type="ORF">DGI_1139</name>
</gene>
<dbReference type="HOGENOM" id="CLU_026910_3_2_7"/>
<dbReference type="InterPro" id="IPR013317">
    <property type="entry name" value="DnaA_dom"/>
</dbReference>
<evidence type="ECO:0000256" key="8">
    <source>
        <dbReference type="RuleBase" id="RU004227"/>
    </source>
</evidence>
<keyword evidence="1" id="KW-0963">Cytoplasm</keyword>
<dbReference type="PANTHER" id="PTHR30050:SF2">
    <property type="entry name" value="CHROMOSOMAL REPLICATION INITIATOR PROTEIN DNAA"/>
    <property type="match status" value="1"/>
</dbReference>
<dbReference type="SUPFAM" id="SSF52540">
    <property type="entry name" value="P-loop containing nucleoside triphosphate hydrolases"/>
    <property type="match status" value="1"/>
</dbReference>
<feature type="domain" description="Chromosomal replication initiator DnaA C-terminal" evidence="10">
    <location>
        <begin position="383"/>
        <end position="452"/>
    </location>
</feature>
<evidence type="ECO:0000256" key="5">
    <source>
        <dbReference type="ARBA" id="ARBA00023121"/>
    </source>
</evidence>
<feature type="domain" description="AAA+ ATPase" evidence="9">
    <location>
        <begin position="175"/>
        <end position="325"/>
    </location>
</feature>
<dbReference type="GO" id="GO:0005524">
    <property type="term" value="F:ATP binding"/>
    <property type="evidence" value="ECO:0007669"/>
    <property type="project" value="UniProtKB-KW"/>
</dbReference>
<dbReference type="GO" id="GO:0005886">
    <property type="term" value="C:plasma membrane"/>
    <property type="evidence" value="ECO:0007669"/>
    <property type="project" value="TreeGrafter"/>
</dbReference>
<dbReference type="PANTHER" id="PTHR30050">
    <property type="entry name" value="CHROMOSOMAL REPLICATION INITIATOR PROTEIN DNAA"/>
    <property type="match status" value="1"/>
</dbReference>